<evidence type="ECO:0000256" key="2">
    <source>
        <dbReference type="ARBA" id="ARBA00022705"/>
    </source>
</evidence>
<keyword evidence="2" id="KW-0235">DNA replication</keyword>
<evidence type="ECO:0000256" key="1">
    <source>
        <dbReference type="ARBA" id="ARBA00008909"/>
    </source>
</evidence>
<proteinExistence type="inferred from homology"/>
<reference evidence="3 4" key="1">
    <citation type="journal article" date="2020" name="mSystems">
        <title>Defining Genomic and Predicted Metabolic Features of the Acetobacterium Genus.</title>
        <authorList>
            <person name="Ross D.E."/>
            <person name="Marshall C.W."/>
            <person name="Gulliver D."/>
            <person name="May H.D."/>
            <person name="Norman R.S."/>
        </authorList>
    </citation>
    <scope>NUCLEOTIDE SEQUENCE [LARGE SCALE GENOMIC DNA]</scope>
    <source>
        <strain evidence="3 4">DSM 4132</strain>
    </source>
</reference>
<keyword evidence="4" id="KW-1185">Reference proteome</keyword>
<dbReference type="Proteomes" id="UP000622405">
    <property type="component" value="Unassembled WGS sequence"/>
</dbReference>
<comment type="caution">
    <text evidence="3">The sequence shown here is derived from an EMBL/GenBank/DDBJ whole genome shotgun (WGS) entry which is preliminary data.</text>
</comment>
<gene>
    <name evidence="3" type="ORF">GH811_19140</name>
</gene>
<organism evidence="3 4">
    <name type="scientific">Acetobacterium malicum</name>
    <dbReference type="NCBI Taxonomy" id="52692"/>
    <lineage>
        <taxon>Bacteria</taxon>
        <taxon>Bacillati</taxon>
        <taxon>Bacillota</taxon>
        <taxon>Clostridia</taxon>
        <taxon>Eubacteriales</taxon>
        <taxon>Eubacteriaceae</taxon>
        <taxon>Acetobacterium</taxon>
    </lineage>
</organism>
<evidence type="ECO:0000313" key="4">
    <source>
        <dbReference type="Proteomes" id="UP000622405"/>
    </source>
</evidence>
<protein>
    <submittedName>
        <fullName evidence="3">Replication protein</fullName>
    </submittedName>
</protein>
<name>A0ABR6Z2H1_9FIRM</name>
<dbReference type="Pfam" id="PF01446">
    <property type="entry name" value="Rep_1"/>
    <property type="match status" value="1"/>
</dbReference>
<accession>A0ABR6Z2H1</accession>
<comment type="similarity">
    <text evidence="1">Belongs to the Gram-positive plasmids replication protein type 1 family.</text>
</comment>
<dbReference type="EMBL" id="WJBE01000051">
    <property type="protein sequence ID" value="MBC3901707.1"/>
    <property type="molecule type" value="Genomic_DNA"/>
</dbReference>
<sequence>MVNGQEFLEDKKNDKVIKWQEKHLASLNVSDSYSRLYTKYKNAGKSKEMKKLINNYEKKSLRVKDCGTYLEYKVYTATNEKKLHDANFCKVRLCPMCAWRRSLKIFGQVSQVMNIAKGETSNKFIFVTLTQRNVTGEELKEEIDNLYKSFNRLMLRKKIKQMSLGWFRALEVTYNSDVNSKDYNTFHPHFHVVIMVKSFYEKNKNLYIEQAELTEMWKQSLKIDYTPIVHMEAVKIKKGKTIETAVAEIAKYTVKESDLIIKDQDGCFDLDQTDENIRILDDALAYRRLTAFGGQLKEIHNLLKLDDAENGDLINTDQADIENNDLEYVIEKYFWHVGFSNYVKIQEKSYEIN</sequence>
<dbReference type="RefSeq" id="WP_186895719.1">
    <property type="nucleotide sequence ID" value="NZ_WJBE01000051.1"/>
</dbReference>
<dbReference type="InterPro" id="IPR000989">
    <property type="entry name" value="Rep"/>
</dbReference>
<evidence type="ECO:0000313" key="3">
    <source>
        <dbReference type="EMBL" id="MBC3901707.1"/>
    </source>
</evidence>